<name>A0A382SN90_9ZZZZ</name>
<reference evidence="1" key="1">
    <citation type="submission" date="2018-05" db="EMBL/GenBank/DDBJ databases">
        <authorList>
            <person name="Lanie J.A."/>
            <person name="Ng W.-L."/>
            <person name="Kazmierczak K.M."/>
            <person name="Andrzejewski T.M."/>
            <person name="Davidsen T.M."/>
            <person name="Wayne K.J."/>
            <person name="Tettelin H."/>
            <person name="Glass J.I."/>
            <person name="Rusch D."/>
            <person name="Podicherti R."/>
            <person name="Tsui H.-C.T."/>
            <person name="Winkler M.E."/>
        </authorList>
    </citation>
    <scope>NUCLEOTIDE SEQUENCE</scope>
</reference>
<gene>
    <name evidence="1" type="ORF">METZ01_LOCUS364274</name>
</gene>
<sequence length="40" mass="4230">RLTPHLLTELAGLSEDLLGVSGDSWGFADEGVLIVGFWGT</sequence>
<feature type="non-terminal residue" evidence="1">
    <location>
        <position position="1"/>
    </location>
</feature>
<proteinExistence type="predicted"/>
<evidence type="ECO:0000313" key="1">
    <source>
        <dbReference type="EMBL" id="SVD11420.1"/>
    </source>
</evidence>
<accession>A0A382SN90</accession>
<organism evidence="1">
    <name type="scientific">marine metagenome</name>
    <dbReference type="NCBI Taxonomy" id="408172"/>
    <lineage>
        <taxon>unclassified sequences</taxon>
        <taxon>metagenomes</taxon>
        <taxon>ecological metagenomes</taxon>
    </lineage>
</organism>
<dbReference type="EMBL" id="UINC01130385">
    <property type="protein sequence ID" value="SVD11420.1"/>
    <property type="molecule type" value="Genomic_DNA"/>
</dbReference>
<dbReference type="AlphaFoldDB" id="A0A382SN90"/>
<protein>
    <submittedName>
        <fullName evidence="1">Uncharacterized protein</fullName>
    </submittedName>
</protein>